<dbReference type="InterPro" id="IPR036291">
    <property type="entry name" value="NAD(P)-bd_dom_sf"/>
</dbReference>
<dbReference type="CDD" id="cd05230">
    <property type="entry name" value="UGD_SDR_e"/>
    <property type="match status" value="1"/>
</dbReference>
<gene>
    <name evidence="6" type="ORF">ACFOHJ_00335</name>
</gene>
<dbReference type="PANTHER" id="PTHR43078:SF6">
    <property type="entry name" value="UDP-GLUCURONIC ACID DECARBOXYLASE 1"/>
    <property type="match status" value="1"/>
</dbReference>
<evidence type="ECO:0000313" key="7">
    <source>
        <dbReference type="Proteomes" id="UP001595583"/>
    </source>
</evidence>
<dbReference type="RefSeq" id="WP_378217364.1">
    <property type="nucleotide sequence ID" value="NZ_JBHRTK010000001.1"/>
</dbReference>
<sequence>MSLSKKNGTTLVSGGAGFLGSHLCETLLAKGEKVLCVDNFVTGSDRNLAAIHDHPQFRLEARDICEPFDPGIQIGRIYNLGCVASPPHYQADPVQTMRSCVVGTINLLELADRHGARFLQASTSEVYGDPEVHPQNEAYNGNVNCTGPRACYDEGKRAAEAMCFDFKRAGRVDVRVARIFNTYGPRMQPNDGRVVSNMIVQALRGQALTVYGDGSQTRSFCYVGELVDGLYRLMEAEPTPQAQVNLGNPDEFTILELAELIRLQIGAPAGIRFEPLPNDDPQRRRPDIACAIKLLNWRPKTTLQEGLAITVDYFREVVKPGAVPAGVDLRSLDRV</sequence>
<keyword evidence="3" id="KW-0520">NAD</keyword>
<dbReference type="Pfam" id="PF01370">
    <property type="entry name" value="Epimerase"/>
    <property type="match status" value="1"/>
</dbReference>
<protein>
    <submittedName>
        <fullName evidence="6">UDP-glucuronic acid decarboxylase family protein</fullName>
        <ecNumber evidence="6">4.1.1.35</ecNumber>
    </submittedName>
</protein>
<name>A0ABV7K3Q2_9HYPH</name>
<dbReference type="SUPFAM" id="SSF51735">
    <property type="entry name" value="NAD(P)-binding Rossmann-fold domains"/>
    <property type="match status" value="1"/>
</dbReference>
<evidence type="ECO:0000256" key="4">
    <source>
        <dbReference type="ARBA" id="ARBA00023239"/>
    </source>
</evidence>
<keyword evidence="4 6" id="KW-0456">Lyase</keyword>
<comment type="caution">
    <text evidence="6">The sequence shown here is derived from an EMBL/GenBank/DDBJ whole genome shotgun (WGS) entry which is preliminary data.</text>
</comment>
<evidence type="ECO:0000313" key="6">
    <source>
        <dbReference type="EMBL" id="MFC3204665.1"/>
    </source>
</evidence>
<proteinExistence type="predicted"/>
<accession>A0ABV7K3Q2</accession>
<evidence type="ECO:0000256" key="1">
    <source>
        <dbReference type="ARBA" id="ARBA00001911"/>
    </source>
</evidence>
<dbReference type="EMBL" id="JBHRTK010000001">
    <property type="protein sequence ID" value="MFC3204665.1"/>
    <property type="molecule type" value="Genomic_DNA"/>
</dbReference>
<dbReference type="Gene3D" id="3.40.50.720">
    <property type="entry name" value="NAD(P)-binding Rossmann-like Domain"/>
    <property type="match status" value="1"/>
</dbReference>
<evidence type="ECO:0000256" key="3">
    <source>
        <dbReference type="ARBA" id="ARBA00023027"/>
    </source>
</evidence>
<evidence type="ECO:0000259" key="5">
    <source>
        <dbReference type="Pfam" id="PF01370"/>
    </source>
</evidence>
<evidence type="ECO:0000256" key="2">
    <source>
        <dbReference type="ARBA" id="ARBA00022793"/>
    </source>
</evidence>
<comment type="cofactor">
    <cofactor evidence="1">
        <name>NAD(+)</name>
        <dbReference type="ChEBI" id="CHEBI:57540"/>
    </cofactor>
</comment>
<dbReference type="InterPro" id="IPR044516">
    <property type="entry name" value="UXS-like"/>
</dbReference>
<dbReference type="Proteomes" id="UP001595583">
    <property type="component" value="Unassembled WGS sequence"/>
</dbReference>
<dbReference type="InterPro" id="IPR001509">
    <property type="entry name" value="Epimerase_deHydtase"/>
</dbReference>
<organism evidence="6 7">
    <name type="scientific">Aquamicrobium soli</name>
    <dbReference type="NCBI Taxonomy" id="1811518"/>
    <lineage>
        <taxon>Bacteria</taxon>
        <taxon>Pseudomonadati</taxon>
        <taxon>Pseudomonadota</taxon>
        <taxon>Alphaproteobacteria</taxon>
        <taxon>Hyphomicrobiales</taxon>
        <taxon>Phyllobacteriaceae</taxon>
        <taxon>Aquamicrobium</taxon>
    </lineage>
</organism>
<dbReference type="PANTHER" id="PTHR43078">
    <property type="entry name" value="UDP-GLUCURONIC ACID DECARBOXYLASE-RELATED"/>
    <property type="match status" value="1"/>
</dbReference>
<reference evidence="7" key="1">
    <citation type="journal article" date="2019" name="Int. J. Syst. Evol. Microbiol.">
        <title>The Global Catalogue of Microorganisms (GCM) 10K type strain sequencing project: providing services to taxonomists for standard genome sequencing and annotation.</title>
        <authorList>
            <consortium name="The Broad Institute Genomics Platform"/>
            <consortium name="The Broad Institute Genome Sequencing Center for Infectious Disease"/>
            <person name="Wu L."/>
            <person name="Ma J."/>
        </authorList>
    </citation>
    <scope>NUCLEOTIDE SEQUENCE [LARGE SCALE GENOMIC DNA]</scope>
    <source>
        <strain evidence="7">KCTC 52165</strain>
    </source>
</reference>
<feature type="domain" description="NAD-dependent epimerase/dehydratase" evidence="5">
    <location>
        <begin position="11"/>
        <end position="247"/>
    </location>
</feature>
<keyword evidence="2" id="KW-0210">Decarboxylase</keyword>
<dbReference type="EC" id="4.1.1.35" evidence="6"/>
<dbReference type="GO" id="GO:0048040">
    <property type="term" value="F:UDP-glucuronate decarboxylase activity"/>
    <property type="evidence" value="ECO:0007669"/>
    <property type="project" value="UniProtKB-EC"/>
</dbReference>
<keyword evidence="7" id="KW-1185">Reference proteome</keyword>